<dbReference type="PROSITE" id="PS01162">
    <property type="entry name" value="QOR_ZETA_CRYSTAL"/>
    <property type="match status" value="1"/>
</dbReference>
<keyword evidence="1" id="KW-0521">NADP</keyword>
<dbReference type="Gene3D" id="3.90.180.10">
    <property type="entry name" value="Medium-chain alcohol dehydrogenases, catalytic domain"/>
    <property type="match status" value="1"/>
</dbReference>
<gene>
    <name evidence="4" type="ORF">DXN04_31840</name>
</gene>
<dbReference type="SMART" id="SM00829">
    <property type="entry name" value="PKS_ER"/>
    <property type="match status" value="1"/>
</dbReference>
<evidence type="ECO:0000256" key="1">
    <source>
        <dbReference type="ARBA" id="ARBA00022857"/>
    </source>
</evidence>
<dbReference type="OrthoDB" id="9787435at2"/>
<reference evidence="4 5" key="1">
    <citation type="submission" date="2018-08" db="EMBL/GenBank/DDBJ databases">
        <title>Chitinophaga sp. K20C18050901, a novel bacterium isolated from forest soil.</title>
        <authorList>
            <person name="Wang C."/>
        </authorList>
    </citation>
    <scope>NUCLEOTIDE SEQUENCE [LARGE SCALE GENOMIC DNA]</scope>
    <source>
        <strain evidence="4 5">K20C18050901</strain>
    </source>
</reference>
<dbReference type="SUPFAM" id="SSF50129">
    <property type="entry name" value="GroES-like"/>
    <property type="match status" value="1"/>
</dbReference>
<dbReference type="InterPro" id="IPR020843">
    <property type="entry name" value="ER"/>
</dbReference>
<organism evidence="4 5">
    <name type="scientific">Chitinophaga silvisoli</name>
    <dbReference type="NCBI Taxonomy" id="2291814"/>
    <lineage>
        <taxon>Bacteria</taxon>
        <taxon>Pseudomonadati</taxon>
        <taxon>Bacteroidota</taxon>
        <taxon>Chitinophagia</taxon>
        <taxon>Chitinophagales</taxon>
        <taxon>Chitinophagaceae</taxon>
        <taxon>Chitinophaga</taxon>
    </lineage>
</organism>
<dbReference type="Proteomes" id="UP000261174">
    <property type="component" value="Unassembled WGS sequence"/>
</dbReference>
<dbReference type="InterPro" id="IPR002364">
    <property type="entry name" value="Quin_OxRdtase/zeta-crystal_CS"/>
</dbReference>
<sequence length="339" mass="36510">MSAPTNIISDQVNYQVAITHPGEYAELSIIKEQIRAPNIGEVLISVEYCGVALGDILFRKGISPGKFPMVPGYDIVGIIISTGEGVVKFKKGDRVACLTLTGGYTTYITLPVKDLILLPSPVKPEDAAASVLNYTTAYQLLVNTAKLKKGDSVLIHGAGGGIGLAVLQLCKYLGIEAYGTVSAKKMNAVKQEGAIAIDYQHSDFVEFIREKKANIDAVLDPIGGSQLFGSFKVLRSGGTLVSFGIGSALNGNGWPFWKLIKAMLPLLLLKLSFQKKHVKLYVTTSKTKGLRASLQEMITLLAKGEIAPPIAKIFRLNEAEAAHQYLLKERPAGKILLKP</sequence>
<feature type="domain" description="Enoyl reductase (ER)" evidence="3">
    <location>
        <begin position="22"/>
        <end position="337"/>
    </location>
</feature>
<comment type="caution">
    <text evidence="4">The sequence shown here is derived from an EMBL/GenBank/DDBJ whole genome shotgun (WGS) entry which is preliminary data.</text>
</comment>
<proteinExistence type="predicted"/>
<protein>
    <submittedName>
        <fullName evidence="4">Oxidoreductase</fullName>
    </submittedName>
</protein>
<keyword evidence="2" id="KW-0560">Oxidoreductase</keyword>
<dbReference type="GO" id="GO:0008270">
    <property type="term" value="F:zinc ion binding"/>
    <property type="evidence" value="ECO:0007669"/>
    <property type="project" value="InterPro"/>
</dbReference>
<name>A0A3E1NSV8_9BACT</name>
<keyword evidence="5" id="KW-1185">Reference proteome</keyword>
<dbReference type="GO" id="GO:0016651">
    <property type="term" value="F:oxidoreductase activity, acting on NAD(P)H"/>
    <property type="evidence" value="ECO:0007669"/>
    <property type="project" value="TreeGrafter"/>
</dbReference>
<dbReference type="InterPro" id="IPR011032">
    <property type="entry name" value="GroES-like_sf"/>
</dbReference>
<dbReference type="AlphaFoldDB" id="A0A3E1NSV8"/>
<dbReference type="PANTHER" id="PTHR48106">
    <property type="entry name" value="QUINONE OXIDOREDUCTASE PIG3-RELATED"/>
    <property type="match status" value="1"/>
</dbReference>
<dbReference type="RefSeq" id="WP_116857468.1">
    <property type="nucleotide sequence ID" value="NZ_QTJV01000018.1"/>
</dbReference>
<evidence type="ECO:0000256" key="2">
    <source>
        <dbReference type="ARBA" id="ARBA00023002"/>
    </source>
</evidence>
<dbReference type="Pfam" id="PF13602">
    <property type="entry name" value="ADH_zinc_N_2"/>
    <property type="match status" value="1"/>
</dbReference>
<dbReference type="GO" id="GO:0070402">
    <property type="term" value="F:NADPH binding"/>
    <property type="evidence" value="ECO:0007669"/>
    <property type="project" value="TreeGrafter"/>
</dbReference>
<dbReference type="InterPro" id="IPR013154">
    <property type="entry name" value="ADH-like_N"/>
</dbReference>
<evidence type="ECO:0000259" key="3">
    <source>
        <dbReference type="SMART" id="SM00829"/>
    </source>
</evidence>
<accession>A0A3E1NSV8</accession>
<dbReference type="Pfam" id="PF08240">
    <property type="entry name" value="ADH_N"/>
    <property type="match status" value="1"/>
</dbReference>
<evidence type="ECO:0000313" key="4">
    <source>
        <dbReference type="EMBL" id="RFM30924.1"/>
    </source>
</evidence>
<dbReference type="Gene3D" id="3.40.50.720">
    <property type="entry name" value="NAD(P)-binding Rossmann-like Domain"/>
    <property type="match status" value="1"/>
</dbReference>
<dbReference type="InterPro" id="IPR036291">
    <property type="entry name" value="NAD(P)-bd_dom_sf"/>
</dbReference>
<dbReference type="SUPFAM" id="SSF51735">
    <property type="entry name" value="NAD(P)-binding Rossmann-fold domains"/>
    <property type="match status" value="1"/>
</dbReference>
<evidence type="ECO:0000313" key="5">
    <source>
        <dbReference type="Proteomes" id="UP000261174"/>
    </source>
</evidence>
<dbReference type="EMBL" id="QTJV01000018">
    <property type="protein sequence ID" value="RFM30924.1"/>
    <property type="molecule type" value="Genomic_DNA"/>
</dbReference>